<dbReference type="Proteomes" id="UP000320055">
    <property type="component" value="Unassembled WGS sequence"/>
</dbReference>
<proteinExistence type="predicted"/>
<sequence length="109" mass="12518">MLLWVIETLLLYVRRGADLICLDAVTYLWEIPGTPCANLEQTHETIKLFRDIFNVVAPGIALITETNIPHKQNISYFGDGHDEAQMVYNFALPPLVLHTFYRELRESLS</sequence>
<organism evidence="1 2">
    <name type="scientific">Hyella patelloides LEGE 07179</name>
    <dbReference type="NCBI Taxonomy" id="945734"/>
    <lineage>
        <taxon>Bacteria</taxon>
        <taxon>Bacillati</taxon>
        <taxon>Cyanobacteriota</taxon>
        <taxon>Cyanophyceae</taxon>
        <taxon>Pleurocapsales</taxon>
        <taxon>Hyellaceae</taxon>
        <taxon>Hyella</taxon>
    </lineage>
</organism>
<dbReference type="AlphaFoldDB" id="A0A563VVD1"/>
<accession>A0A563VVD1</accession>
<reference evidence="1 2" key="1">
    <citation type="submission" date="2019-01" db="EMBL/GenBank/DDBJ databases">
        <authorList>
            <person name="Brito A."/>
        </authorList>
    </citation>
    <scope>NUCLEOTIDE SEQUENCE [LARGE SCALE GENOMIC DNA]</scope>
    <source>
        <strain evidence="1">1</strain>
    </source>
</reference>
<name>A0A563VVD1_9CYAN</name>
<protein>
    <submittedName>
        <fullName evidence="1">Uncharacterized protein</fullName>
    </submittedName>
</protein>
<keyword evidence="2" id="KW-1185">Reference proteome</keyword>
<dbReference type="EMBL" id="CAACVJ010000258">
    <property type="protein sequence ID" value="VEP15399.1"/>
    <property type="molecule type" value="Genomic_DNA"/>
</dbReference>
<evidence type="ECO:0000313" key="2">
    <source>
        <dbReference type="Proteomes" id="UP000320055"/>
    </source>
</evidence>
<dbReference type="InterPro" id="IPR017853">
    <property type="entry name" value="GH"/>
</dbReference>
<dbReference type="SUPFAM" id="SSF51445">
    <property type="entry name" value="(Trans)glycosidases"/>
    <property type="match status" value="1"/>
</dbReference>
<evidence type="ECO:0000313" key="1">
    <source>
        <dbReference type="EMBL" id="VEP15399.1"/>
    </source>
</evidence>
<dbReference type="Gene3D" id="3.20.20.80">
    <property type="entry name" value="Glycosidases"/>
    <property type="match status" value="1"/>
</dbReference>
<gene>
    <name evidence="1" type="ORF">H1P_3300008</name>
</gene>